<dbReference type="Proteomes" id="UP001495147">
    <property type="component" value="Unassembled WGS sequence"/>
</dbReference>
<gene>
    <name evidence="2" type="ORF">ABDJ85_18090</name>
</gene>
<feature type="transmembrane region" description="Helical" evidence="1">
    <location>
        <begin position="271"/>
        <end position="291"/>
    </location>
</feature>
<feature type="transmembrane region" description="Helical" evidence="1">
    <location>
        <begin position="14"/>
        <end position="38"/>
    </location>
</feature>
<proteinExistence type="predicted"/>
<feature type="transmembrane region" description="Helical" evidence="1">
    <location>
        <begin position="74"/>
        <end position="93"/>
    </location>
</feature>
<dbReference type="GO" id="GO:0016874">
    <property type="term" value="F:ligase activity"/>
    <property type="evidence" value="ECO:0007669"/>
    <property type="project" value="UniProtKB-KW"/>
</dbReference>
<sequence length="463" mass="49997">MSKESRKGALKMELIYWAFQALPFVVAFLAAVALLLIFNFSFRRFEFGLGVLAVTFWLDAATQSAPVLQLGLRWYIADLPLIILGAVTLLRWLVSKQMPWRHPGWLLYVGVFLVNLAIGLATQGTAAGVQARGEFYAIVAASYAMSFPIAREQVRALVAAFAWLGVGLALLTVYRWVVFYAPITDLLPPEGVYNIDGAIRVIGAPQALVLAQALLIGLYFAHLGGAATALRLLSPLFLGFVVALQHRSVWLAAAVGVAVGLLLARAKHVPVWQQVGVVCVMFSLLVGGVMYGGRVGQDVASSAQRAVAGEGTVQARLNNWRSTLGDWYGEGPRAILIGRTLGSDMTRVVRDAGGRDISIAYGAHNNYVTQLVSFGVLGFAGLLWALLSAVRGLWRMCQRREIGVSEYAALLLMLIVVQLAYYVAYASSFIQLSLIGMALAACAPSRRDGKVAAARPVYVPRVA</sequence>
<feature type="transmembrane region" description="Helical" evidence="1">
    <location>
        <begin position="45"/>
        <end position="62"/>
    </location>
</feature>
<reference evidence="2 3" key="1">
    <citation type="submission" date="2024-05" db="EMBL/GenBank/DDBJ databases">
        <title>Roseateles sp. DJS-2-20 16S ribosomal RNA gene Genome sequencing and assembly.</title>
        <authorList>
            <person name="Woo H."/>
        </authorList>
    </citation>
    <scope>NUCLEOTIDE SEQUENCE [LARGE SCALE GENOMIC DNA]</scope>
    <source>
        <strain evidence="2 3">DJS-2-20</strain>
    </source>
</reference>
<keyword evidence="1" id="KW-0812">Transmembrane</keyword>
<evidence type="ECO:0000313" key="3">
    <source>
        <dbReference type="Proteomes" id="UP001495147"/>
    </source>
</evidence>
<dbReference type="RefSeq" id="WP_347706196.1">
    <property type="nucleotide sequence ID" value="NZ_JBDPZD010000006.1"/>
</dbReference>
<feature type="transmembrane region" description="Helical" evidence="1">
    <location>
        <begin position="105"/>
        <end position="127"/>
    </location>
</feature>
<accession>A0ABV0G6M9</accession>
<feature type="transmembrane region" description="Helical" evidence="1">
    <location>
        <begin position="371"/>
        <end position="390"/>
    </location>
</feature>
<keyword evidence="1" id="KW-0472">Membrane</keyword>
<feature type="transmembrane region" description="Helical" evidence="1">
    <location>
        <begin position="402"/>
        <end position="423"/>
    </location>
</feature>
<keyword evidence="1" id="KW-1133">Transmembrane helix</keyword>
<protein>
    <submittedName>
        <fullName evidence="2">O-antigen ligase family protein</fullName>
    </submittedName>
</protein>
<feature type="transmembrane region" description="Helical" evidence="1">
    <location>
        <begin position="248"/>
        <end position="264"/>
    </location>
</feature>
<keyword evidence="3" id="KW-1185">Reference proteome</keyword>
<feature type="transmembrane region" description="Helical" evidence="1">
    <location>
        <begin position="157"/>
        <end position="177"/>
    </location>
</feature>
<organism evidence="2 3">
    <name type="scientific">Roseateles paludis</name>
    <dbReference type="NCBI Taxonomy" id="3145238"/>
    <lineage>
        <taxon>Bacteria</taxon>
        <taxon>Pseudomonadati</taxon>
        <taxon>Pseudomonadota</taxon>
        <taxon>Betaproteobacteria</taxon>
        <taxon>Burkholderiales</taxon>
        <taxon>Sphaerotilaceae</taxon>
        <taxon>Roseateles</taxon>
    </lineage>
</organism>
<keyword evidence="2" id="KW-0436">Ligase</keyword>
<dbReference type="EMBL" id="JBDPZD010000006">
    <property type="protein sequence ID" value="MEO3693387.1"/>
    <property type="molecule type" value="Genomic_DNA"/>
</dbReference>
<comment type="caution">
    <text evidence="2">The sequence shown here is derived from an EMBL/GenBank/DDBJ whole genome shotgun (WGS) entry which is preliminary data.</text>
</comment>
<evidence type="ECO:0000313" key="2">
    <source>
        <dbReference type="EMBL" id="MEO3693387.1"/>
    </source>
</evidence>
<name>A0ABV0G6M9_9BURK</name>
<evidence type="ECO:0000256" key="1">
    <source>
        <dbReference type="SAM" id="Phobius"/>
    </source>
</evidence>